<reference evidence="2 3" key="1">
    <citation type="submission" date="2008-10" db="EMBL/GenBank/DDBJ databases">
        <title>Genome sequence of Bacillus cereus AH187.</title>
        <authorList>
            <person name="Dodson R.J."/>
            <person name="Durkin A.S."/>
            <person name="Rosovitz M.J."/>
            <person name="Rasko D.A."/>
            <person name="Kolsto A.B."/>
            <person name="Okstad O.A."/>
            <person name="Ravel J."/>
            <person name="Sutton G."/>
        </authorList>
    </citation>
    <scope>NUCLEOTIDE SEQUENCE [LARGE SCALE GENOMIC DNA]</scope>
    <source>
        <strain evidence="2 3">AH187</strain>
    </source>
</reference>
<organism evidence="2 3">
    <name type="scientific">Bacillus cereus (strain AH187)</name>
    <dbReference type="NCBI Taxonomy" id="405534"/>
    <lineage>
        <taxon>Bacteria</taxon>
        <taxon>Bacillati</taxon>
        <taxon>Bacillota</taxon>
        <taxon>Bacilli</taxon>
        <taxon>Bacillales</taxon>
        <taxon>Bacillaceae</taxon>
        <taxon>Bacillus</taxon>
        <taxon>Bacillus cereus group</taxon>
    </lineage>
</organism>
<feature type="transmembrane region" description="Helical" evidence="1">
    <location>
        <begin position="17"/>
        <end position="35"/>
    </location>
</feature>
<evidence type="ECO:0000256" key="1">
    <source>
        <dbReference type="SAM" id="Phobius"/>
    </source>
</evidence>
<dbReference type="Proteomes" id="UP000002214">
    <property type="component" value="Chromosome"/>
</dbReference>
<keyword evidence="1" id="KW-0472">Membrane</keyword>
<dbReference type="KEGG" id="bcr:BCAH187_A3619"/>
<keyword evidence="1" id="KW-1133">Transmembrane helix</keyword>
<gene>
    <name evidence="2" type="ordered locus">BCAH187_A3619</name>
</gene>
<feature type="transmembrane region" description="Helical" evidence="1">
    <location>
        <begin position="76"/>
        <end position="98"/>
    </location>
</feature>
<dbReference type="HOGENOM" id="CLU_2068301_0_0_9"/>
<evidence type="ECO:0000313" key="2">
    <source>
        <dbReference type="EMBL" id="ACJ79814.1"/>
    </source>
</evidence>
<protein>
    <submittedName>
        <fullName evidence="2">ABC transporter, permease</fullName>
    </submittedName>
</protein>
<evidence type="ECO:0000313" key="3">
    <source>
        <dbReference type="Proteomes" id="UP000002214"/>
    </source>
</evidence>
<sequence length="118" mass="13248">MNKQLFLASLKETQKSILSYATGAALYLWLLIWIFPSMVSAKGLNELISAMPDSVKKIVGMESPIQNVMDFLAGEYYSLLFIIILTIFCVTVATHLIVRHVDKGAMAHIHQLKDLDYS</sequence>
<keyword evidence="1" id="KW-0812">Transmembrane</keyword>
<dbReference type="AlphaFoldDB" id="B7I041"/>
<accession>B7I041</accession>
<dbReference type="EMBL" id="CP001177">
    <property type="protein sequence ID" value="ACJ79814.1"/>
    <property type="molecule type" value="Genomic_DNA"/>
</dbReference>
<name>B7I041_BACC7</name>
<proteinExistence type="predicted"/>